<dbReference type="Proteomes" id="UP001319060">
    <property type="component" value="Unassembled WGS sequence"/>
</dbReference>
<sequence length="67" mass="7472">MVVKVAINYLGEGLEIMELINEGNIGLLEGLNSLSEEDDIDQFLSPLVEESIQHAIRNYNNRSSPNL</sequence>
<feature type="domain" description="RNA polymerase sigma-70 region 2" evidence="1">
    <location>
        <begin position="2"/>
        <end position="58"/>
    </location>
</feature>
<proteinExistence type="predicted"/>
<protein>
    <recommendedName>
        <fullName evidence="1">RNA polymerase sigma-70 region 2 domain-containing protein</fullName>
    </recommendedName>
</protein>
<dbReference type="SUPFAM" id="SSF88946">
    <property type="entry name" value="Sigma2 domain of RNA polymerase sigma factors"/>
    <property type="match status" value="1"/>
</dbReference>
<reference evidence="2 3" key="1">
    <citation type="submission" date="2021-01" db="EMBL/GenBank/DDBJ databases">
        <title>Genome Sequencing of Type Strains.</title>
        <authorList>
            <person name="Lemaire J.F."/>
            <person name="Inderbitzin P."/>
            <person name="Collins S.B."/>
            <person name="Wespe N."/>
            <person name="Knight-Connoni V."/>
        </authorList>
    </citation>
    <scope>NUCLEOTIDE SEQUENCE [LARGE SCALE GENOMIC DNA]</scope>
    <source>
        <strain evidence="2 3">DSM 14730</strain>
    </source>
</reference>
<organism evidence="2 3">
    <name type="scientific">Fictibacillus barbaricus</name>
    <dbReference type="NCBI Taxonomy" id="182136"/>
    <lineage>
        <taxon>Bacteria</taxon>
        <taxon>Bacillati</taxon>
        <taxon>Bacillota</taxon>
        <taxon>Bacilli</taxon>
        <taxon>Bacillales</taxon>
        <taxon>Fictibacillaceae</taxon>
        <taxon>Fictibacillus</taxon>
    </lineage>
</organism>
<evidence type="ECO:0000313" key="2">
    <source>
        <dbReference type="EMBL" id="MBN3547961.1"/>
    </source>
</evidence>
<gene>
    <name evidence="2" type="ORF">JYA64_21855</name>
</gene>
<evidence type="ECO:0000313" key="3">
    <source>
        <dbReference type="Proteomes" id="UP001319060"/>
    </source>
</evidence>
<dbReference type="InterPro" id="IPR013325">
    <property type="entry name" value="RNA_pol_sigma_r2"/>
</dbReference>
<accession>A0ABS2ZMY0</accession>
<name>A0ABS2ZMY0_9BACL</name>
<keyword evidence="3" id="KW-1185">Reference proteome</keyword>
<dbReference type="Gene3D" id="1.20.120.1810">
    <property type="match status" value="1"/>
</dbReference>
<dbReference type="RefSeq" id="WP_188402156.1">
    <property type="nucleotide sequence ID" value="NZ_BMCE01000001.1"/>
</dbReference>
<evidence type="ECO:0000259" key="1">
    <source>
        <dbReference type="Pfam" id="PF04542"/>
    </source>
</evidence>
<dbReference type="InterPro" id="IPR007627">
    <property type="entry name" value="RNA_pol_sigma70_r2"/>
</dbReference>
<comment type="caution">
    <text evidence="2">The sequence shown here is derived from an EMBL/GenBank/DDBJ whole genome shotgun (WGS) entry which is preliminary data.</text>
</comment>
<dbReference type="Pfam" id="PF04542">
    <property type="entry name" value="Sigma70_r2"/>
    <property type="match status" value="1"/>
</dbReference>
<dbReference type="EMBL" id="JAFHKS010000044">
    <property type="protein sequence ID" value="MBN3547961.1"/>
    <property type="molecule type" value="Genomic_DNA"/>
</dbReference>